<dbReference type="InterPro" id="IPR001128">
    <property type="entry name" value="Cyt_P450"/>
</dbReference>
<accession>B0BLN1</accession>
<evidence type="ECO:0000256" key="3">
    <source>
        <dbReference type="ARBA" id="ARBA00022723"/>
    </source>
</evidence>
<dbReference type="Pfam" id="PF00067">
    <property type="entry name" value="p450"/>
    <property type="match status" value="1"/>
</dbReference>
<reference evidence="9" key="2">
    <citation type="journal article" date="2007" name="J. Am. Chem. Soc.">
        <title>Characterization of the maduropeptin biosynthetic gene cluster from Actinomadura madurae ATCC 39144 supporting a unifying paradigm for enediyne biosynthesis.</title>
        <authorList>
            <person name="Van Lanen S.G."/>
            <person name="Oh T.J."/>
            <person name="Liu W."/>
            <person name="Wendt-Pienkowski E."/>
            <person name="Shen B."/>
        </authorList>
    </citation>
    <scope>NUCLEOTIDE SEQUENCE</scope>
    <source>
        <strain evidence="9">ATCC 39144</strain>
    </source>
</reference>
<protein>
    <submittedName>
        <fullName evidence="9">p450 oxidoreductase</fullName>
    </submittedName>
</protein>
<dbReference type="EMBL" id="AY271660">
    <property type="protein sequence ID" value="ABY66014.1"/>
    <property type="molecule type" value="Genomic_DNA"/>
</dbReference>
<dbReference type="GO" id="GO:0016705">
    <property type="term" value="F:oxidoreductase activity, acting on paired donors, with incorporation or reduction of molecular oxygen"/>
    <property type="evidence" value="ECO:0007669"/>
    <property type="project" value="InterPro"/>
</dbReference>
<evidence type="ECO:0000256" key="4">
    <source>
        <dbReference type="ARBA" id="ARBA00023002"/>
    </source>
</evidence>
<dbReference type="CDD" id="cd11030">
    <property type="entry name" value="CYP105-like"/>
    <property type="match status" value="1"/>
</dbReference>
<evidence type="ECO:0000256" key="6">
    <source>
        <dbReference type="ARBA" id="ARBA00023033"/>
    </source>
</evidence>
<dbReference type="GO" id="GO:0020037">
    <property type="term" value="F:heme binding"/>
    <property type="evidence" value="ECO:0007669"/>
    <property type="project" value="InterPro"/>
</dbReference>
<dbReference type="PRINTS" id="PR00385">
    <property type="entry name" value="P450"/>
</dbReference>
<reference evidence="9" key="3">
    <citation type="submission" date="2007-05" db="EMBL/GenBank/DDBJ databases">
        <title>Characterization of the Gene Cluster for Maduropeptin from Actinomadura madurae ATCC 39144 Establishes a Unifying Paradigm for Enediyne Biosynthesis.</title>
        <authorList>
            <person name="Van Lanen S.G."/>
            <person name="Oh T.-J."/>
            <person name="Liu W."/>
            <person name="Wendt-Pienkowski E."/>
            <person name="Shen B."/>
        </authorList>
    </citation>
    <scope>NUCLEOTIDE SEQUENCE</scope>
    <source>
        <strain evidence="9">ATCC 39144</strain>
    </source>
</reference>
<dbReference type="PROSITE" id="PS00086">
    <property type="entry name" value="CYTOCHROME_P450"/>
    <property type="match status" value="1"/>
</dbReference>
<dbReference type="GO" id="GO:0004497">
    <property type="term" value="F:monooxygenase activity"/>
    <property type="evidence" value="ECO:0007669"/>
    <property type="project" value="UniProtKB-KW"/>
</dbReference>
<evidence type="ECO:0000256" key="8">
    <source>
        <dbReference type="SAM" id="MobiDB-lite"/>
    </source>
</evidence>
<keyword evidence="5 7" id="KW-0408">Iron</keyword>
<keyword evidence="2 7" id="KW-0349">Heme</keyword>
<evidence type="ECO:0000313" key="9">
    <source>
        <dbReference type="EMBL" id="ABY66014.1"/>
    </source>
</evidence>
<reference evidence="9" key="1">
    <citation type="journal article" date="2003" name="Proc. Natl. Acad. Sci. U.S.A.">
        <title>Rapid PCR amplification of minimal enediyne polyketide synthase cassettes leads to a predictive familial classification model.</title>
        <authorList>
            <person name="Liu W."/>
            <person name="Ahlert J."/>
            <person name="Gao Q."/>
            <person name="Wendt-Pienkowski E."/>
            <person name="Shen B."/>
            <person name="Thorson J.S."/>
        </authorList>
    </citation>
    <scope>NUCLEOTIDE SEQUENCE</scope>
    <source>
        <strain evidence="9">ATCC 39144</strain>
    </source>
</reference>
<evidence type="ECO:0000256" key="2">
    <source>
        <dbReference type="ARBA" id="ARBA00022617"/>
    </source>
</evidence>
<dbReference type="PRINTS" id="PR00359">
    <property type="entry name" value="BP450"/>
</dbReference>
<dbReference type="AlphaFoldDB" id="B0BLN1"/>
<keyword evidence="4 7" id="KW-0560">Oxidoreductase</keyword>
<feature type="region of interest" description="Disordered" evidence="8">
    <location>
        <begin position="1"/>
        <end position="35"/>
    </location>
</feature>
<dbReference type="Gene3D" id="1.10.630.10">
    <property type="entry name" value="Cytochrome P450"/>
    <property type="match status" value="1"/>
</dbReference>
<comment type="similarity">
    <text evidence="1 7">Belongs to the cytochrome P450 family.</text>
</comment>
<gene>
    <name evidence="9" type="primary">mdpU1</name>
</gene>
<keyword evidence="3 7" id="KW-0479">Metal-binding</keyword>
<evidence type="ECO:0000256" key="1">
    <source>
        <dbReference type="ARBA" id="ARBA00010617"/>
    </source>
</evidence>
<organism evidence="9">
    <name type="scientific">Actinomadura madurae</name>
    <dbReference type="NCBI Taxonomy" id="1993"/>
    <lineage>
        <taxon>Bacteria</taxon>
        <taxon>Bacillati</taxon>
        <taxon>Actinomycetota</taxon>
        <taxon>Actinomycetes</taxon>
        <taxon>Streptosporangiales</taxon>
        <taxon>Thermomonosporaceae</taxon>
        <taxon>Actinomadura</taxon>
    </lineage>
</organism>
<sequence>MTVSDVSASGLPEYPLARECPHRPGLGTASLREPGPMTKVRLYDGRTAWLVTGAEEARSLLADQRTSVRPHPNFPVLNEELTQMRATREMAVEEEGGFASALFGVDPPEHSRQRQVLVPQFSAKRVARQRPNIQRIVDEQLDAMVREGAPADFITAFAEPVPTKVVCAHLGVPFSEHAAFGEFASKLFDPVDADAAMDGLVAYLDDLVRRKESEPGTGMLDALIAEHVRPGRVERGELVQFALAVLVAGTVTTTSTIALGTLALLDAPGAYAALHADPSLAPGAVEEILRWVSLVEQISRVALEDIELSGRTIEAGDGLLISTAGANWGPDVTSHPEEFDITRPPGRHLSFGHGIHHCLGRNLARMELEVVFETLTRRLPGLRSVMPTAEIPAQHDGTVQKLLCFPVTW</sequence>
<evidence type="ECO:0000256" key="5">
    <source>
        <dbReference type="ARBA" id="ARBA00023004"/>
    </source>
</evidence>
<dbReference type="InterPro" id="IPR036396">
    <property type="entry name" value="Cyt_P450_sf"/>
</dbReference>
<dbReference type="GO" id="GO:0005506">
    <property type="term" value="F:iron ion binding"/>
    <property type="evidence" value="ECO:0007669"/>
    <property type="project" value="InterPro"/>
</dbReference>
<name>B0BLN1_9ACTN</name>
<dbReference type="InterPro" id="IPR017972">
    <property type="entry name" value="Cyt_P450_CS"/>
</dbReference>
<dbReference type="SUPFAM" id="SSF48264">
    <property type="entry name" value="Cytochrome P450"/>
    <property type="match status" value="1"/>
</dbReference>
<evidence type="ECO:0000256" key="7">
    <source>
        <dbReference type="RuleBase" id="RU000461"/>
    </source>
</evidence>
<dbReference type="FunFam" id="1.10.630.10:FF:000018">
    <property type="entry name" value="Cytochrome P450 monooxygenase"/>
    <property type="match status" value="1"/>
</dbReference>
<dbReference type="InterPro" id="IPR002397">
    <property type="entry name" value="Cyt_P450_B"/>
</dbReference>
<dbReference type="PANTHER" id="PTHR46696">
    <property type="entry name" value="P450, PUTATIVE (EUROFUNG)-RELATED"/>
    <property type="match status" value="1"/>
</dbReference>
<proteinExistence type="inferred from homology"/>
<dbReference type="PANTHER" id="PTHR46696:SF1">
    <property type="entry name" value="CYTOCHROME P450 YJIB-RELATED"/>
    <property type="match status" value="1"/>
</dbReference>
<keyword evidence="6 7" id="KW-0503">Monooxygenase</keyword>